<evidence type="ECO:0000259" key="1">
    <source>
        <dbReference type="Pfam" id="PF12697"/>
    </source>
</evidence>
<proteinExistence type="predicted"/>
<protein>
    <submittedName>
        <fullName evidence="2">Alpha/beta hydrolase</fullName>
    </submittedName>
</protein>
<dbReference type="PANTHER" id="PTHR43194:SF2">
    <property type="entry name" value="PEROXISOMAL MEMBRANE PROTEIN LPX1"/>
    <property type="match status" value="1"/>
</dbReference>
<dbReference type="InterPro" id="IPR050228">
    <property type="entry name" value="Carboxylesterase_BioH"/>
</dbReference>
<dbReference type="InterPro" id="IPR029058">
    <property type="entry name" value="AB_hydrolase_fold"/>
</dbReference>
<gene>
    <name evidence="2" type="ORF">ZRA01_08920</name>
</gene>
<evidence type="ECO:0000313" key="3">
    <source>
        <dbReference type="Proteomes" id="UP000318422"/>
    </source>
</evidence>
<organism evidence="2 3">
    <name type="scientific">Zoogloea ramigera</name>
    <dbReference type="NCBI Taxonomy" id="350"/>
    <lineage>
        <taxon>Bacteria</taxon>
        <taxon>Pseudomonadati</taxon>
        <taxon>Pseudomonadota</taxon>
        <taxon>Betaproteobacteria</taxon>
        <taxon>Rhodocyclales</taxon>
        <taxon>Zoogloeaceae</taxon>
        <taxon>Zoogloea</taxon>
    </lineage>
</organism>
<comment type="caution">
    <text evidence="2">The sequence shown here is derived from an EMBL/GenBank/DDBJ whole genome shotgun (WGS) entry which is preliminary data.</text>
</comment>
<evidence type="ECO:0000313" key="2">
    <source>
        <dbReference type="EMBL" id="GEC94819.1"/>
    </source>
</evidence>
<dbReference type="Gene3D" id="3.40.50.1820">
    <property type="entry name" value="alpha/beta hydrolase"/>
    <property type="match status" value="1"/>
</dbReference>
<keyword evidence="3" id="KW-1185">Reference proteome</keyword>
<sequence>MMPTKDHGHICRPDIVGSLHRSGTWLLLRGLTREAGHWGDFPCQLQAALPEARILAIDLPGNGTLHRQASPSTIPAMVAACRAELATRGVAGPVHLVAMSLGAMVAVAWAAAHPDELSGSVLINGSLRGINPLHQRLQPASWLPLMSVPLKRTARDKEAAILRLTSHRAPPDVLDDWERLAGQHPVSTRNALRQLLAAARFKAPTSQPGVPMLVLCGGQDALVSPECSLAIARRWDLPVHLHRDAGHDLPLDDGAWVAARIKDWAAWLDSAPPQPPRAG</sequence>
<name>A0A4Y4CSP2_ZOORA</name>
<dbReference type="PRINTS" id="PR00111">
    <property type="entry name" value="ABHYDROLASE"/>
</dbReference>
<dbReference type="GO" id="GO:0016787">
    <property type="term" value="F:hydrolase activity"/>
    <property type="evidence" value="ECO:0007669"/>
    <property type="project" value="UniProtKB-KW"/>
</dbReference>
<dbReference type="EMBL" id="BJNV01000010">
    <property type="protein sequence ID" value="GEC94819.1"/>
    <property type="molecule type" value="Genomic_DNA"/>
</dbReference>
<accession>A0A4Y4CSP2</accession>
<feature type="domain" description="AB hydrolase-1" evidence="1">
    <location>
        <begin position="26"/>
        <end position="259"/>
    </location>
</feature>
<keyword evidence="2" id="KW-0378">Hydrolase</keyword>
<reference evidence="2 3" key="1">
    <citation type="submission" date="2019-06" db="EMBL/GenBank/DDBJ databases">
        <title>Whole genome shotgun sequence of Zoogloea ramigera NBRC 15342.</title>
        <authorList>
            <person name="Hosoyama A."/>
            <person name="Uohara A."/>
            <person name="Ohji S."/>
            <person name="Ichikawa N."/>
        </authorList>
    </citation>
    <scope>NUCLEOTIDE SEQUENCE [LARGE SCALE GENOMIC DNA]</scope>
    <source>
        <strain evidence="2 3">NBRC 15342</strain>
    </source>
</reference>
<dbReference type="Proteomes" id="UP000318422">
    <property type="component" value="Unassembled WGS sequence"/>
</dbReference>
<dbReference type="AlphaFoldDB" id="A0A4Y4CSP2"/>
<dbReference type="InterPro" id="IPR000073">
    <property type="entry name" value="AB_hydrolase_1"/>
</dbReference>
<dbReference type="Pfam" id="PF12697">
    <property type="entry name" value="Abhydrolase_6"/>
    <property type="match status" value="1"/>
</dbReference>
<dbReference type="PANTHER" id="PTHR43194">
    <property type="entry name" value="HYDROLASE ALPHA/BETA FOLD FAMILY"/>
    <property type="match status" value="1"/>
</dbReference>
<dbReference type="SUPFAM" id="SSF53474">
    <property type="entry name" value="alpha/beta-Hydrolases"/>
    <property type="match status" value="1"/>
</dbReference>